<accession>A0AAU8JIV5</accession>
<feature type="binding site" evidence="5">
    <location>
        <position position="2"/>
    </location>
    <ligand>
        <name>Ni(2+)</name>
        <dbReference type="ChEBI" id="CHEBI:49786"/>
    </ligand>
</feature>
<dbReference type="GO" id="GO:0016151">
    <property type="term" value="F:nickel cation binding"/>
    <property type="evidence" value="ECO:0007669"/>
    <property type="project" value="UniProtKB-UniRule"/>
</dbReference>
<keyword evidence="2 5" id="KW-0533">Nickel</keyword>
<dbReference type="AlphaFoldDB" id="A0AAU8JIV5"/>
<proteinExistence type="inferred from homology"/>
<protein>
    <recommendedName>
        <fullName evidence="5">Hydrogenase maturation factor HypA</fullName>
    </recommendedName>
</protein>
<dbReference type="PANTHER" id="PTHR34535">
    <property type="entry name" value="HYDROGENASE MATURATION FACTOR HYPA"/>
    <property type="match status" value="1"/>
</dbReference>
<organism evidence="6">
    <name type="scientific">Planktothricoides raciborskii GIHE-MW2</name>
    <dbReference type="NCBI Taxonomy" id="2792601"/>
    <lineage>
        <taxon>Bacteria</taxon>
        <taxon>Bacillati</taxon>
        <taxon>Cyanobacteriota</taxon>
        <taxon>Cyanophyceae</taxon>
        <taxon>Oscillatoriophycideae</taxon>
        <taxon>Oscillatoriales</taxon>
        <taxon>Oscillatoriaceae</taxon>
        <taxon>Planktothricoides</taxon>
    </lineage>
</organism>
<reference evidence="6" key="1">
    <citation type="submission" date="2024-07" db="EMBL/GenBank/DDBJ databases">
        <authorList>
            <person name="Kim Y.J."/>
            <person name="Jeong J.Y."/>
        </authorList>
    </citation>
    <scope>NUCLEOTIDE SEQUENCE</scope>
    <source>
        <strain evidence="6">GIHE-MW2</strain>
    </source>
</reference>
<feature type="binding site" evidence="5">
    <location>
        <position position="92"/>
    </location>
    <ligand>
        <name>Zn(2+)</name>
        <dbReference type="ChEBI" id="CHEBI:29105"/>
    </ligand>
</feature>
<sequence length="116" mass="12998">MHEVSLMEQTLEIALENARQQGANKINRLKMRIGEMSGVVPEALEFAFDVVTQGTIAHGAILEIESVPVVCYCSHCQREFSPPDVFYQCPTCEQFSQKMISGKEIELTSLELSDFV</sequence>
<dbReference type="Pfam" id="PF01155">
    <property type="entry name" value="HypA"/>
    <property type="match status" value="1"/>
</dbReference>
<evidence type="ECO:0000256" key="5">
    <source>
        <dbReference type="HAMAP-Rule" id="MF_00213"/>
    </source>
</evidence>
<dbReference type="NCBIfam" id="TIGR00100">
    <property type="entry name" value="hypA"/>
    <property type="match status" value="1"/>
</dbReference>
<dbReference type="Gene3D" id="3.30.2320.80">
    <property type="match status" value="1"/>
</dbReference>
<dbReference type="PIRSF" id="PIRSF004761">
    <property type="entry name" value="Hydrgn_mat_HypA"/>
    <property type="match status" value="1"/>
</dbReference>
<dbReference type="RefSeq" id="WP_054465970.1">
    <property type="nucleotide sequence ID" value="NZ_CP159837.1"/>
</dbReference>
<dbReference type="EMBL" id="CP159837">
    <property type="protein sequence ID" value="XCM38691.1"/>
    <property type="molecule type" value="Genomic_DNA"/>
</dbReference>
<evidence type="ECO:0000256" key="1">
    <source>
        <dbReference type="ARBA" id="ARBA00010748"/>
    </source>
</evidence>
<dbReference type="HAMAP" id="MF_00213">
    <property type="entry name" value="HypA_HybF"/>
    <property type="match status" value="1"/>
</dbReference>
<dbReference type="GO" id="GO:0051604">
    <property type="term" value="P:protein maturation"/>
    <property type="evidence" value="ECO:0007669"/>
    <property type="project" value="InterPro"/>
</dbReference>
<dbReference type="InterPro" id="IPR000688">
    <property type="entry name" value="HypA/HybF"/>
</dbReference>
<dbReference type="GO" id="GO:0008270">
    <property type="term" value="F:zinc ion binding"/>
    <property type="evidence" value="ECO:0007669"/>
    <property type="project" value="UniProtKB-UniRule"/>
</dbReference>
<gene>
    <name evidence="5 6" type="primary">hypA</name>
    <name evidence="6" type="ORF">ABWT76_001551</name>
</gene>
<feature type="binding site" evidence="5">
    <location>
        <position position="89"/>
    </location>
    <ligand>
        <name>Zn(2+)</name>
        <dbReference type="ChEBI" id="CHEBI:29105"/>
    </ligand>
</feature>
<dbReference type="PANTHER" id="PTHR34535:SF3">
    <property type="entry name" value="HYDROGENASE MATURATION FACTOR HYPA"/>
    <property type="match status" value="1"/>
</dbReference>
<dbReference type="InterPro" id="IPR020538">
    <property type="entry name" value="Hydgase_Ni_incorp_HypA/HybF_CS"/>
</dbReference>
<name>A0AAU8JIV5_9CYAN</name>
<comment type="similarity">
    <text evidence="1 5">Belongs to the HypA/HybF family.</text>
</comment>
<feature type="binding site" evidence="5">
    <location>
        <position position="76"/>
    </location>
    <ligand>
        <name>Zn(2+)</name>
        <dbReference type="ChEBI" id="CHEBI:29105"/>
    </ligand>
</feature>
<dbReference type="PROSITE" id="PS01249">
    <property type="entry name" value="HYPA"/>
    <property type="match status" value="1"/>
</dbReference>
<feature type="binding site" evidence="5">
    <location>
        <position position="73"/>
    </location>
    <ligand>
        <name>Zn(2+)</name>
        <dbReference type="ChEBI" id="CHEBI:29105"/>
    </ligand>
</feature>
<keyword evidence="3 5" id="KW-0479">Metal-binding</keyword>
<evidence type="ECO:0000256" key="4">
    <source>
        <dbReference type="ARBA" id="ARBA00022833"/>
    </source>
</evidence>
<evidence type="ECO:0000256" key="2">
    <source>
        <dbReference type="ARBA" id="ARBA00022596"/>
    </source>
</evidence>
<evidence type="ECO:0000256" key="3">
    <source>
        <dbReference type="ARBA" id="ARBA00022723"/>
    </source>
</evidence>
<comment type="function">
    <text evidence="5">Involved in the maturation of [NiFe] hydrogenases. Required for nickel insertion into the metal center of the hydrogenase.</text>
</comment>
<keyword evidence="4 5" id="KW-0862">Zinc</keyword>
<evidence type="ECO:0000313" key="6">
    <source>
        <dbReference type="EMBL" id="XCM38691.1"/>
    </source>
</evidence>